<evidence type="ECO:0000313" key="2">
    <source>
        <dbReference type="Proteomes" id="UP000003688"/>
    </source>
</evidence>
<organism evidence="1 2">
    <name type="scientific">Pedosphaera parvula (strain Ellin514)</name>
    <dbReference type="NCBI Taxonomy" id="320771"/>
    <lineage>
        <taxon>Bacteria</taxon>
        <taxon>Pseudomonadati</taxon>
        <taxon>Verrucomicrobiota</taxon>
        <taxon>Pedosphaerae</taxon>
        <taxon>Pedosphaerales</taxon>
        <taxon>Pedosphaeraceae</taxon>
        <taxon>Pedosphaera</taxon>
    </lineage>
</organism>
<dbReference type="AlphaFoldDB" id="B9X9W1"/>
<accession>B9X9W1</accession>
<dbReference type="SUPFAM" id="SSF158682">
    <property type="entry name" value="TerB-like"/>
    <property type="match status" value="1"/>
</dbReference>
<proteinExistence type="predicted"/>
<dbReference type="RefSeq" id="WP_007412609.1">
    <property type="nucleotide sequence ID" value="NZ_ABOX02000001.1"/>
</dbReference>
<evidence type="ECO:0008006" key="3">
    <source>
        <dbReference type="Google" id="ProtNLM"/>
    </source>
</evidence>
<sequence length="95" mass="10689">MDITDFTAGQRQALLDLVVLTMYMDGNLASIEAARIQQILTAMGLDSPYDRDKEFDASVTRVSRILRIWKPPVPVPPSWHGILPRQSSRGEFTIC</sequence>
<gene>
    <name evidence="1" type="ORF">Cflav_PD5937</name>
</gene>
<comment type="caution">
    <text evidence="1">The sequence shown here is derived from an EMBL/GenBank/DDBJ whole genome shotgun (WGS) entry which is preliminary data.</text>
</comment>
<evidence type="ECO:0000313" key="1">
    <source>
        <dbReference type="EMBL" id="EEF63302.1"/>
    </source>
</evidence>
<dbReference type="Proteomes" id="UP000003688">
    <property type="component" value="Unassembled WGS sequence"/>
</dbReference>
<dbReference type="EMBL" id="ABOX02000001">
    <property type="protein sequence ID" value="EEF63302.1"/>
    <property type="molecule type" value="Genomic_DNA"/>
</dbReference>
<protein>
    <recommendedName>
        <fullName evidence="3">Co-chaperone DjlA N-terminal domain-containing protein</fullName>
    </recommendedName>
</protein>
<dbReference type="InterPro" id="IPR029024">
    <property type="entry name" value="TerB-like"/>
</dbReference>
<name>B9X9W1_PEDPL</name>
<keyword evidence="2" id="KW-1185">Reference proteome</keyword>
<reference evidence="1 2" key="1">
    <citation type="journal article" date="2011" name="J. Bacteriol.">
        <title>Genome sequence of 'Pedosphaera parvula' Ellin514, an aerobic Verrucomicrobial isolate from pasture soil.</title>
        <authorList>
            <person name="Kant R."/>
            <person name="van Passel M.W."/>
            <person name="Sangwan P."/>
            <person name="Palva A."/>
            <person name="Lucas S."/>
            <person name="Copeland A."/>
            <person name="Lapidus A."/>
            <person name="Glavina Del Rio T."/>
            <person name="Dalin E."/>
            <person name="Tice H."/>
            <person name="Bruce D."/>
            <person name="Goodwin L."/>
            <person name="Pitluck S."/>
            <person name="Chertkov O."/>
            <person name="Larimer F.W."/>
            <person name="Land M.L."/>
            <person name="Hauser L."/>
            <person name="Brettin T.S."/>
            <person name="Detter J.C."/>
            <person name="Han S."/>
            <person name="de Vos W.M."/>
            <person name="Janssen P.H."/>
            <person name="Smidt H."/>
        </authorList>
    </citation>
    <scope>NUCLEOTIDE SEQUENCE [LARGE SCALE GENOMIC DNA]</scope>
    <source>
        <strain evidence="1 2">Ellin514</strain>
    </source>
</reference>